<gene>
    <name evidence="3" type="ORF">FB554_0999</name>
</gene>
<dbReference type="SUPFAM" id="SSF53850">
    <property type="entry name" value="Periplasmic binding protein-like II"/>
    <property type="match status" value="1"/>
</dbReference>
<evidence type="ECO:0000256" key="1">
    <source>
        <dbReference type="ARBA" id="ARBA00022729"/>
    </source>
</evidence>
<comment type="caution">
    <text evidence="3">The sequence shown here is derived from an EMBL/GenBank/DDBJ whole genome shotgun (WGS) entry which is preliminary data.</text>
</comment>
<dbReference type="PANTHER" id="PTHR35936">
    <property type="entry name" value="MEMBRANE-BOUND LYTIC MUREIN TRANSGLYCOSYLASE F"/>
    <property type="match status" value="1"/>
</dbReference>
<dbReference type="SMART" id="SM00062">
    <property type="entry name" value="PBPb"/>
    <property type="match status" value="1"/>
</dbReference>
<dbReference type="EMBL" id="VFOK01000001">
    <property type="protein sequence ID" value="TQL32866.1"/>
    <property type="molecule type" value="Genomic_DNA"/>
</dbReference>
<sequence length="236" mass="25044">MSELDAVATDLAPTGTLRAAINVGNPVLAQGDPADPSGVTVDLARRLGEQLGLPVELTGFTAARQSFEAMRDGAADLCFLAVDPARAVEVAFSPPYVLITGVFVVADDSAIGSAEEVDRPGVRVGVKEGSAYDLHLSRELRQAEVVRGSDGVTVFAEQGLEVGAGIRQPVQAWADERGGMRVLEPEFMQIRQAVGIPVDRAEETKAWVADFVEQAISDGFVAEALRRSGQDEDLVR</sequence>
<dbReference type="InterPro" id="IPR001638">
    <property type="entry name" value="Solute-binding_3/MltF_N"/>
</dbReference>
<proteinExistence type="predicted"/>
<evidence type="ECO:0000313" key="3">
    <source>
        <dbReference type="EMBL" id="TQL32866.1"/>
    </source>
</evidence>
<keyword evidence="1" id="KW-0732">Signal</keyword>
<dbReference type="Pfam" id="PF00497">
    <property type="entry name" value="SBP_bac_3"/>
    <property type="match status" value="1"/>
</dbReference>
<dbReference type="PANTHER" id="PTHR35936:SF17">
    <property type="entry name" value="ARGININE-BINDING EXTRACELLULAR PROTEIN ARTP"/>
    <property type="match status" value="1"/>
</dbReference>
<feature type="domain" description="Solute-binding protein family 3/N-terminal" evidence="2">
    <location>
        <begin position="16"/>
        <end position="232"/>
    </location>
</feature>
<accession>A0A542XAT7</accession>
<evidence type="ECO:0000259" key="2">
    <source>
        <dbReference type="SMART" id="SM00062"/>
    </source>
</evidence>
<dbReference type="Gene3D" id="3.40.190.10">
    <property type="entry name" value="Periplasmic binding protein-like II"/>
    <property type="match status" value="2"/>
</dbReference>
<dbReference type="AlphaFoldDB" id="A0A542XAT7"/>
<name>A0A542XAT7_9MICO</name>
<dbReference type="OrthoDB" id="3181812at2"/>
<organism evidence="3 4">
    <name type="scientific">Barrientosiimonas humi</name>
    <dbReference type="NCBI Taxonomy" id="999931"/>
    <lineage>
        <taxon>Bacteria</taxon>
        <taxon>Bacillati</taxon>
        <taxon>Actinomycetota</taxon>
        <taxon>Actinomycetes</taxon>
        <taxon>Micrococcales</taxon>
        <taxon>Dermacoccaceae</taxon>
        <taxon>Barrientosiimonas</taxon>
    </lineage>
</organism>
<keyword evidence="4" id="KW-1185">Reference proteome</keyword>
<evidence type="ECO:0000313" key="4">
    <source>
        <dbReference type="Proteomes" id="UP000318336"/>
    </source>
</evidence>
<dbReference type="RefSeq" id="WP_142004960.1">
    <property type="nucleotide sequence ID" value="NZ_CAJTBP010000001.1"/>
</dbReference>
<dbReference type="Proteomes" id="UP000318336">
    <property type="component" value="Unassembled WGS sequence"/>
</dbReference>
<protein>
    <submittedName>
        <fullName evidence="3">Polar amino acid transport system substrate-binding protein</fullName>
    </submittedName>
</protein>
<reference evidence="3 4" key="1">
    <citation type="submission" date="2019-06" db="EMBL/GenBank/DDBJ databases">
        <title>Sequencing the genomes of 1000 actinobacteria strains.</title>
        <authorList>
            <person name="Klenk H.-P."/>
        </authorList>
    </citation>
    <scope>NUCLEOTIDE SEQUENCE [LARGE SCALE GENOMIC DNA]</scope>
    <source>
        <strain evidence="3 4">DSM 24617</strain>
    </source>
</reference>